<comment type="similarity">
    <text evidence="2">Belongs to the peptidase M14 family.</text>
</comment>
<gene>
    <name evidence="8" type="ORF">SDC9_96898</name>
</gene>
<keyword evidence="5" id="KW-0862">Zinc</keyword>
<evidence type="ECO:0000256" key="6">
    <source>
        <dbReference type="ARBA" id="ARBA00023049"/>
    </source>
</evidence>
<comment type="caution">
    <text evidence="8">The sequence shown here is derived from an EMBL/GenBank/DDBJ whole genome shotgun (WGS) entry which is preliminary data.</text>
</comment>
<accession>A0A645AAF5</accession>
<name>A0A645AAF5_9ZZZZ</name>
<dbReference type="CDD" id="cd06905">
    <property type="entry name" value="M14-like"/>
    <property type="match status" value="1"/>
</dbReference>
<dbReference type="GO" id="GO:0006508">
    <property type="term" value="P:proteolysis"/>
    <property type="evidence" value="ECO:0007669"/>
    <property type="project" value="UniProtKB-KW"/>
</dbReference>
<comment type="cofactor">
    <cofactor evidence="1">
        <name>Zn(2+)</name>
        <dbReference type="ChEBI" id="CHEBI:29105"/>
    </cofactor>
</comment>
<evidence type="ECO:0000256" key="1">
    <source>
        <dbReference type="ARBA" id="ARBA00001947"/>
    </source>
</evidence>
<keyword evidence="3" id="KW-0645">Protease</keyword>
<evidence type="ECO:0000256" key="2">
    <source>
        <dbReference type="ARBA" id="ARBA00005988"/>
    </source>
</evidence>
<dbReference type="PANTHER" id="PTHR11705:SF143">
    <property type="entry name" value="SLL0236 PROTEIN"/>
    <property type="match status" value="1"/>
</dbReference>
<protein>
    <recommendedName>
        <fullName evidence="7">Peptidase M14 domain-containing protein</fullName>
    </recommendedName>
</protein>
<evidence type="ECO:0000256" key="5">
    <source>
        <dbReference type="ARBA" id="ARBA00022833"/>
    </source>
</evidence>
<dbReference type="EMBL" id="VSSQ01012841">
    <property type="protein sequence ID" value="MPM50162.1"/>
    <property type="molecule type" value="Genomic_DNA"/>
</dbReference>
<dbReference type="SMART" id="SM00631">
    <property type="entry name" value="Zn_pept"/>
    <property type="match status" value="1"/>
</dbReference>
<evidence type="ECO:0000256" key="3">
    <source>
        <dbReference type="ARBA" id="ARBA00022670"/>
    </source>
</evidence>
<dbReference type="InterPro" id="IPR000834">
    <property type="entry name" value="Peptidase_M14"/>
</dbReference>
<evidence type="ECO:0000259" key="7">
    <source>
        <dbReference type="PROSITE" id="PS52035"/>
    </source>
</evidence>
<dbReference type="PRINTS" id="PR00765">
    <property type="entry name" value="CRBOXYPTASEA"/>
</dbReference>
<keyword evidence="6" id="KW-0482">Metalloprotease</keyword>
<dbReference type="SUPFAM" id="SSF53187">
    <property type="entry name" value="Zn-dependent exopeptidases"/>
    <property type="match status" value="1"/>
</dbReference>
<dbReference type="GO" id="GO:0008270">
    <property type="term" value="F:zinc ion binding"/>
    <property type="evidence" value="ECO:0007669"/>
    <property type="project" value="InterPro"/>
</dbReference>
<feature type="domain" description="Peptidase M14" evidence="7">
    <location>
        <begin position="10"/>
        <end position="358"/>
    </location>
</feature>
<evidence type="ECO:0000256" key="4">
    <source>
        <dbReference type="ARBA" id="ARBA00022801"/>
    </source>
</evidence>
<organism evidence="8">
    <name type="scientific">bioreactor metagenome</name>
    <dbReference type="NCBI Taxonomy" id="1076179"/>
    <lineage>
        <taxon>unclassified sequences</taxon>
        <taxon>metagenomes</taxon>
        <taxon>ecological metagenomes</taxon>
    </lineage>
</organism>
<dbReference type="Gene3D" id="3.40.630.10">
    <property type="entry name" value="Zn peptidases"/>
    <property type="match status" value="1"/>
</dbReference>
<proteinExistence type="inferred from homology"/>
<reference evidence="8" key="1">
    <citation type="submission" date="2019-08" db="EMBL/GenBank/DDBJ databases">
        <authorList>
            <person name="Kucharzyk K."/>
            <person name="Murdoch R.W."/>
            <person name="Higgins S."/>
            <person name="Loffler F."/>
        </authorList>
    </citation>
    <scope>NUCLEOTIDE SEQUENCE</scope>
</reference>
<dbReference type="GO" id="GO:0004181">
    <property type="term" value="F:metallocarboxypeptidase activity"/>
    <property type="evidence" value="ECO:0007669"/>
    <property type="project" value="InterPro"/>
</dbReference>
<dbReference type="AlphaFoldDB" id="A0A645AAF5"/>
<sequence>MSTLQLSYDHYYTYAEIECFLDLAVQLFPRLAEKISIGKSQENRDIWCLVLTNQETGCHTHKPAIYIDGNIHAGEVTASHVCMHTIASLLHGYGQDANITHLLNHRTWYIIPRVNPDGAEVYLHSPFMLRSVTRKNPDWEDRIDGALYPEDLDGDGLVRFMRVKDALGIFKVSSKDSRLLIPRLPGDFEGEFYNIYLEGLIHHYQGGPITLAPDQWHLDMNRNFPSGWQATQRGGGAFPLSEPEALAMVKFIQDHPNIGALQAFHTMSGAILRPSGNTPDKSLPNTDVMAYKELGKIGEEVTGYPCVSILEGFTGDPIYGVFVDWSYEHKGLLGFSTELWDPLQQAGKPVKRTLPNTALAKRTSYSN</sequence>
<keyword evidence="4" id="KW-0378">Hydrolase</keyword>
<dbReference type="Pfam" id="PF00246">
    <property type="entry name" value="Peptidase_M14"/>
    <property type="match status" value="2"/>
</dbReference>
<dbReference type="PANTHER" id="PTHR11705">
    <property type="entry name" value="PROTEASE FAMILY M14 CARBOXYPEPTIDASE A,B"/>
    <property type="match status" value="1"/>
</dbReference>
<dbReference type="PROSITE" id="PS52035">
    <property type="entry name" value="PEPTIDASE_M14"/>
    <property type="match status" value="1"/>
</dbReference>
<dbReference type="GO" id="GO:0005615">
    <property type="term" value="C:extracellular space"/>
    <property type="evidence" value="ECO:0007669"/>
    <property type="project" value="TreeGrafter"/>
</dbReference>
<evidence type="ECO:0000313" key="8">
    <source>
        <dbReference type="EMBL" id="MPM50162.1"/>
    </source>
</evidence>